<dbReference type="EMBL" id="BAAANF010000016">
    <property type="protein sequence ID" value="GAA1693390.1"/>
    <property type="molecule type" value="Genomic_DNA"/>
</dbReference>
<sequence>MNLMCPARILLLPGDGDDAAVGERIAQVYAGTFDASAGSRLAERLGVQLTVLPDLVRRPDAELQAIADLHRGETVVVLGVDLGLKLPAVVEHTGDGWIRVPTDNELTLATYEQAADKFRASIPTEPNHDLIDLLADAVAPGARVLELGSGTGCDAVELERRGFAVRRTDATEAFLDMMRADGHQADHLNALTDDFGGQYDAVFADAVFLHFDRSQLTGVLRKAVRAAPVLAFSTKEGSGAEWSDRHLDLPRHFVLWQEQPLRDLLTSTGWTVRNLIRSEPPAPIKPRLPDSAVGWFQILAVRT</sequence>
<gene>
    <name evidence="2" type="ORF">GCM10009745_43630</name>
</gene>
<dbReference type="Proteomes" id="UP001500280">
    <property type="component" value="Unassembled WGS sequence"/>
</dbReference>
<dbReference type="Pfam" id="PF08241">
    <property type="entry name" value="Methyltransf_11"/>
    <property type="match status" value="1"/>
</dbReference>
<dbReference type="SUPFAM" id="SSF53335">
    <property type="entry name" value="S-adenosyl-L-methionine-dependent methyltransferases"/>
    <property type="match status" value="1"/>
</dbReference>
<name>A0ABN2HUH0_9ACTN</name>
<protein>
    <recommendedName>
        <fullName evidence="1">Methyltransferase type 11 domain-containing protein</fullName>
    </recommendedName>
</protein>
<proteinExistence type="predicted"/>
<reference evidence="2 3" key="1">
    <citation type="journal article" date="2019" name="Int. J. Syst. Evol. Microbiol.">
        <title>The Global Catalogue of Microorganisms (GCM) 10K type strain sequencing project: providing services to taxonomists for standard genome sequencing and annotation.</title>
        <authorList>
            <consortium name="The Broad Institute Genomics Platform"/>
            <consortium name="The Broad Institute Genome Sequencing Center for Infectious Disease"/>
            <person name="Wu L."/>
            <person name="Ma J."/>
        </authorList>
    </citation>
    <scope>NUCLEOTIDE SEQUENCE [LARGE SCALE GENOMIC DNA]</scope>
    <source>
        <strain evidence="2 3">JCM 14307</strain>
    </source>
</reference>
<comment type="caution">
    <text evidence="2">The sequence shown here is derived from an EMBL/GenBank/DDBJ whole genome shotgun (WGS) entry which is preliminary data.</text>
</comment>
<dbReference type="Gene3D" id="3.40.50.150">
    <property type="entry name" value="Vaccinia Virus protein VP39"/>
    <property type="match status" value="1"/>
</dbReference>
<evidence type="ECO:0000313" key="3">
    <source>
        <dbReference type="Proteomes" id="UP001500280"/>
    </source>
</evidence>
<organism evidence="2 3">
    <name type="scientific">Kribbella yunnanensis</name>
    <dbReference type="NCBI Taxonomy" id="190194"/>
    <lineage>
        <taxon>Bacteria</taxon>
        <taxon>Bacillati</taxon>
        <taxon>Actinomycetota</taxon>
        <taxon>Actinomycetes</taxon>
        <taxon>Propionibacteriales</taxon>
        <taxon>Kribbellaceae</taxon>
        <taxon>Kribbella</taxon>
    </lineage>
</organism>
<dbReference type="InterPro" id="IPR013216">
    <property type="entry name" value="Methyltransf_11"/>
</dbReference>
<evidence type="ECO:0000313" key="2">
    <source>
        <dbReference type="EMBL" id="GAA1693390.1"/>
    </source>
</evidence>
<dbReference type="RefSeq" id="WP_344154863.1">
    <property type="nucleotide sequence ID" value="NZ_BAAANF010000016.1"/>
</dbReference>
<dbReference type="InterPro" id="IPR029063">
    <property type="entry name" value="SAM-dependent_MTases_sf"/>
</dbReference>
<feature type="domain" description="Methyltransferase type 11" evidence="1">
    <location>
        <begin position="145"/>
        <end position="225"/>
    </location>
</feature>
<accession>A0ABN2HUH0</accession>
<keyword evidence="3" id="KW-1185">Reference proteome</keyword>
<dbReference type="CDD" id="cd02440">
    <property type="entry name" value="AdoMet_MTases"/>
    <property type="match status" value="1"/>
</dbReference>
<evidence type="ECO:0000259" key="1">
    <source>
        <dbReference type="Pfam" id="PF08241"/>
    </source>
</evidence>